<evidence type="ECO:0000313" key="2">
    <source>
        <dbReference type="EMBL" id="KAK3260506.1"/>
    </source>
</evidence>
<reference evidence="2 3" key="1">
    <citation type="journal article" date="2015" name="Genome Biol. Evol.">
        <title>Comparative Genomics of a Bacterivorous Green Alga Reveals Evolutionary Causalities and Consequences of Phago-Mixotrophic Mode of Nutrition.</title>
        <authorList>
            <person name="Burns J.A."/>
            <person name="Paasch A."/>
            <person name="Narechania A."/>
            <person name="Kim E."/>
        </authorList>
    </citation>
    <scope>NUCLEOTIDE SEQUENCE [LARGE SCALE GENOMIC DNA]</scope>
    <source>
        <strain evidence="2 3">PLY_AMNH</strain>
    </source>
</reference>
<feature type="compositionally biased region" description="Basic residues" evidence="1">
    <location>
        <begin position="71"/>
        <end position="83"/>
    </location>
</feature>
<gene>
    <name evidence="2" type="ORF">CYMTET_30536</name>
</gene>
<feature type="compositionally biased region" description="Low complexity" evidence="1">
    <location>
        <begin position="104"/>
        <end position="149"/>
    </location>
</feature>
<dbReference type="AlphaFoldDB" id="A0AAE0KTU0"/>
<evidence type="ECO:0000313" key="3">
    <source>
        <dbReference type="Proteomes" id="UP001190700"/>
    </source>
</evidence>
<protein>
    <submittedName>
        <fullName evidence="2">Uncharacterized protein</fullName>
    </submittedName>
</protein>
<organism evidence="2 3">
    <name type="scientific">Cymbomonas tetramitiformis</name>
    <dbReference type="NCBI Taxonomy" id="36881"/>
    <lineage>
        <taxon>Eukaryota</taxon>
        <taxon>Viridiplantae</taxon>
        <taxon>Chlorophyta</taxon>
        <taxon>Pyramimonadophyceae</taxon>
        <taxon>Pyramimonadales</taxon>
        <taxon>Pyramimonadaceae</taxon>
        <taxon>Cymbomonas</taxon>
    </lineage>
</organism>
<dbReference type="EMBL" id="LGRX02017624">
    <property type="protein sequence ID" value="KAK3260506.1"/>
    <property type="molecule type" value="Genomic_DNA"/>
</dbReference>
<proteinExistence type="predicted"/>
<dbReference type="Proteomes" id="UP001190700">
    <property type="component" value="Unassembled WGS sequence"/>
</dbReference>
<feature type="region of interest" description="Disordered" evidence="1">
    <location>
        <begin position="55"/>
        <end position="175"/>
    </location>
</feature>
<keyword evidence="3" id="KW-1185">Reference proteome</keyword>
<sequence length="230" mass="24155">MKKSSVSIVFIVLVGIFSLSHIFTSTTQLDQHNLRDELRAKVALTFIHDISSTSGELTEGARSGRASEGLHKRRPRVLTKKTIRSALEPDAEDRVPPEHGLAPAHAHSSSSYGFSSVASSASSSSAAETSTPAAAVPEPPAAASSQPSALDGTDSPLKASHHAKASVHGTPGKFDVVQRSMEMRDKLRQIGSSRPVRQPGAVATAAVTAASRFTHEADPPPKKGIIPVFA</sequence>
<comment type="caution">
    <text evidence="2">The sequence shown here is derived from an EMBL/GenBank/DDBJ whole genome shotgun (WGS) entry which is preliminary data.</text>
</comment>
<evidence type="ECO:0000256" key="1">
    <source>
        <dbReference type="SAM" id="MobiDB-lite"/>
    </source>
</evidence>
<accession>A0AAE0KTU0</accession>
<name>A0AAE0KTU0_9CHLO</name>
<feature type="non-terminal residue" evidence="2">
    <location>
        <position position="230"/>
    </location>
</feature>